<dbReference type="InterPro" id="IPR027417">
    <property type="entry name" value="P-loop_NTPase"/>
</dbReference>
<dbReference type="PANTHER" id="PTHR16184:SF6">
    <property type="entry name" value="ELONGATOR COMPLEX PROTEIN 6"/>
    <property type="match status" value="1"/>
</dbReference>
<keyword evidence="5" id="KW-1185">Reference proteome</keyword>
<evidence type="ECO:0000256" key="3">
    <source>
        <dbReference type="SAM" id="MobiDB-lite"/>
    </source>
</evidence>
<comment type="similarity">
    <text evidence="2">Belongs to the ELP6 family.</text>
</comment>
<evidence type="ECO:0000256" key="2">
    <source>
        <dbReference type="ARBA" id="ARBA00008837"/>
    </source>
</evidence>
<comment type="pathway">
    <text evidence="1">tRNA modification; 5-methoxycarbonylmethyl-2-thiouridine-tRNA biosynthesis.</text>
</comment>
<dbReference type="PANTHER" id="PTHR16184">
    <property type="entry name" value="ELONGATOR COMPLEX PROTEIN 6"/>
    <property type="match status" value="1"/>
</dbReference>
<dbReference type="GO" id="GO:0033588">
    <property type="term" value="C:elongator holoenzyme complex"/>
    <property type="evidence" value="ECO:0007669"/>
    <property type="project" value="InterPro"/>
</dbReference>
<evidence type="ECO:0000313" key="4">
    <source>
        <dbReference type="EMBL" id="KAJ5738537.1"/>
    </source>
</evidence>
<dbReference type="AlphaFoldDB" id="A0AAD6HV92"/>
<name>A0AAD6HV92_9EURO</name>
<organism evidence="4 5">
    <name type="scientific">Penicillium malachiteum</name>
    <dbReference type="NCBI Taxonomy" id="1324776"/>
    <lineage>
        <taxon>Eukaryota</taxon>
        <taxon>Fungi</taxon>
        <taxon>Dikarya</taxon>
        <taxon>Ascomycota</taxon>
        <taxon>Pezizomycotina</taxon>
        <taxon>Eurotiomycetes</taxon>
        <taxon>Eurotiomycetidae</taxon>
        <taxon>Eurotiales</taxon>
        <taxon>Aspergillaceae</taxon>
        <taxon>Penicillium</taxon>
    </lineage>
</organism>
<reference evidence="4" key="1">
    <citation type="journal article" date="2023" name="IMA Fungus">
        <title>Comparative genomic study of the Penicillium genus elucidates a diverse pangenome and 15 lateral gene transfer events.</title>
        <authorList>
            <person name="Petersen C."/>
            <person name="Sorensen T."/>
            <person name="Nielsen M.R."/>
            <person name="Sondergaard T.E."/>
            <person name="Sorensen J.L."/>
            <person name="Fitzpatrick D.A."/>
            <person name="Frisvad J.C."/>
            <person name="Nielsen K.L."/>
        </authorList>
    </citation>
    <scope>NUCLEOTIDE SEQUENCE</scope>
    <source>
        <strain evidence="4">IBT 17514</strain>
    </source>
</reference>
<evidence type="ECO:0008006" key="6">
    <source>
        <dbReference type="Google" id="ProtNLM"/>
    </source>
</evidence>
<evidence type="ECO:0000256" key="1">
    <source>
        <dbReference type="ARBA" id="ARBA00005043"/>
    </source>
</evidence>
<accession>A0AAD6HV92</accession>
<dbReference type="CDD" id="cd19495">
    <property type="entry name" value="Elp6"/>
    <property type="match status" value="1"/>
</dbReference>
<comment type="caution">
    <text evidence="4">The sequence shown here is derived from an EMBL/GenBank/DDBJ whole genome shotgun (WGS) entry which is preliminary data.</text>
</comment>
<dbReference type="GO" id="GO:0002098">
    <property type="term" value="P:tRNA wobble uridine modification"/>
    <property type="evidence" value="ECO:0007669"/>
    <property type="project" value="InterPro"/>
</dbReference>
<dbReference type="Gene3D" id="3.40.50.300">
    <property type="entry name" value="P-loop containing nucleotide triphosphate hydrolases"/>
    <property type="match status" value="1"/>
</dbReference>
<dbReference type="EMBL" id="JAQJAN010000002">
    <property type="protein sequence ID" value="KAJ5738537.1"/>
    <property type="molecule type" value="Genomic_DNA"/>
</dbReference>
<sequence>MPSQPPLPPLLAPYLSSQPESSLTLISSILGATSNWLVLRLLYSALSTSTNQTFGLDEHDGSKKKVVLVSFLRGWEFWKVEAKRLGLDLARLADKKQFAFVDGLSELFSAPQSANAAPTTSSPTGIPPRTSLPLRGPPGPVPGRGPAIAPAISASTSSVARGPATSEPGIAKKLHFSGRGTAALDIMEKDIIAVIEQVKASGDSSEEVLLIIDQPDFLLAATGTSMGIGATEMSEWVTGLQLNVGATVLTLAADSPLIHNASVSGNQGATPVEGEHASFAIGLAHRARSVMQLRTLETGAARDVSGVLRISRGGGISSGADTLDEKELLYYIQRDGGVKVFGRGES</sequence>
<gene>
    <name evidence="4" type="ORF">N7493_001692</name>
</gene>
<feature type="compositionally biased region" description="Polar residues" evidence="3">
    <location>
        <begin position="112"/>
        <end position="124"/>
    </location>
</feature>
<proteinExistence type="inferred from homology"/>
<dbReference type="Proteomes" id="UP001215712">
    <property type="component" value="Unassembled WGS sequence"/>
</dbReference>
<reference evidence="4" key="2">
    <citation type="submission" date="2023-01" db="EMBL/GenBank/DDBJ databases">
        <authorList>
            <person name="Petersen C."/>
        </authorList>
    </citation>
    <scope>NUCLEOTIDE SEQUENCE</scope>
    <source>
        <strain evidence="4">IBT 17514</strain>
    </source>
</reference>
<feature type="region of interest" description="Disordered" evidence="3">
    <location>
        <begin position="112"/>
        <end position="131"/>
    </location>
</feature>
<evidence type="ECO:0000313" key="5">
    <source>
        <dbReference type="Proteomes" id="UP001215712"/>
    </source>
</evidence>
<protein>
    <recommendedName>
        <fullName evidence="6">Elongator complex protein 6</fullName>
    </recommendedName>
</protein>
<dbReference type="InterPro" id="IPR018627">
    <property type="entry name" value="ELP6"/>
</dbReference>